<gene>
    <name evidence="2" type="ORF">GT664_09720</name>
</gene>
<dbReference type="RefSeq" id="WP_161129130.1">
    <property type="nucleotide sequence ID" value="NZ_WWTM01000055.1"/>
</dbReference>
<dbReference type="EMBL" id="WWTN01000014">
    <property type="protein sequence ID" value="MZH56026.1"/>
    <property type="molecule type" value="Genomic_DNA"/>
</dbReference>
<organism evidence="2 3">
    <name type="scientific">Clostridium innocuum</name>
    <dbReference type="NCBI Taxonomy" id="1522"/>
    <lineage>
        <taxon>Bacteria</taxon>
        <taxon>Bacillati</taxon>
        <taxon>Bacillota</taxon>
        <taxon>Clostridia</taxon>
        <taxon>Eubacteriales</taxon>
        <taxon>Clostridiaceae</taxon>
        <taxon>Clostridium</taxon>
    </lineage>
</organism>
<dbReference type="AlphaFoldDB" id="A0AB36B6P8"/>
<feature type="domain" description="DUF6017" evidence="1">
    <location>
        <begin position="226"/>
        <end position="341"/>
    </location>
</feature>
<proteinExistence type="predicted"/>
<protein>
    <submittedName>
        <fullName evidence="2">Conjugal transfer protein</fullName>
    </submittedName>
</protein>
<evidence type="ECO:0000313" key="2">
    <source>
        <dbReference type="EMBL" id="MZH56026.1"/>
    </source>
</evidence>
<sequence>MSMYLFDEQPILANKTLAREIGLNEALVLQQINYWIEINKRSGNNYFEGRYWTYNSIRAWHENDFDYMSIDTVKRTFSKLEKMGYLIVGNFNKDPRDKTKWYSINDKKLEELYYEMKEKKLNQEREIREEATHNAMPNALVQNAPMEKGKMHQCKNADCTNALDENAPMQYSKMPQPLPEITTKNSTEITSDISSNTSIYPSFYEISDDLDMEGMVDGNKKIKTYQSCLEELRESTGYNEHYHIGNRDIARSYDEIIKVLADVMMLNPDDTVTINQVKLPAYIVQERFTKLNSFHMDYIVETLRNNESKIRNVRAFILTVAYNTPSDMDAYYTAQVNYDMREDGY</sequence>
<dbReference type="Pfam" id="PF19481">
    <property type="entry name" value="DUF6017"/>
    <property type="match status" value="1"/>
</dbReference>
<dbReference type="InterPro" id="IPR046059">
    <property type="entry name" value="DUF6017"/>
</dbReference>
<name>A0AB36B6P8_CLOIN</name>
<evidence type="ECO:0000313" key="3">
    <source>
        <dbReference type="Proteomes" id="UP000604383"/>
    </source>
</evidence>
<evidence type="ECO:0000259" key="1">
    <source>
        <dbReference type="Pfam" id="PF19481"/>
    </source>
</evidence>
<dbReference type="Proteomes" id="UP000604383">
    <property type="component" value="Unassembled WGS sequence"/>
</dbReference>
<reference evidence="2" key="1">
    <citation type="journal article" date="2019" name="Nat. Med.">
        <title>A library of human gut bacterial isolates paired with longitudinal multiomics data enables mechanistic microbiome research.</title>
        <authorList>
            <person name="Poyet M."/>
            <person name="Groussin M."/>
            <person name="Gibbons S.M."/>
            <person name="Avila-Pacheco J."/>
            <person name="Jiang X."/>
            <person name="Kearney S.M."/>
            <person name="Perrotta A.R."/>
            <person name="Berdy B."/>
            <person name="Zhao S."/>
            <person name="Lieberman T.D."/>
            <person name="Swanson P.K."/>
            <person name="Smith M."/>
            <person name="Roesemann S."/>
            <person name="Alexander J.E."/>
            <person name="Rich S.A."/>
            <person name="Livny J."/>
            <person name="Vlamakis H."/>
            <person name="Clish C."/>
            <person name="Bullock K."/>
            <person name="Deik A."/>
            <person name="Scott J."/>
            <person name="Pierce K.A."/>
            <person name="Xavier R.J."/>
            <person name="Alm E.J."/>
        </authorList>
    </citation>
    <scope>NUCLEOTIDE SEQUENCE</scope>
    <source>
        <strain evidence="2">BIOML-A12</strain>
    </source>
</reference>
<accession>A0AB36B6P8</accession>
<comment type="caution">
    <text evidence="2">The sequence shown here is derived from an EMBL/GenBank/DDBJ whole genome shotgun (WGS) entry which is preliminary data.</text>
</comment>